<protein>
    <recommendedName>
        <fullName evidence="2">NADH:flavin oxidoreductase/NADH oxidase N-terminal domain-containing protein</fullName>
    </recommendedName>
</protein>
<evidence type="ECO:0000259" key="2">
    <source>
        <dbReference type="Pfam" id="PF00724"/>
    </source>
</evidence>
<keyword evidence="4" id="KW-1185">Reference proteome</keyword>
<gene>
    <name evidence="3" type="ORF">PG996_010465</name>
</gene>
<feature type="domain" description="NADH:flavin oxidoreductase/NADH oxidase N-terminal" evidence="2">
    <location>
        <begin position="1"/>
        <end position="318"/>
    </location>
</feature>
<dbReference type="Gene3D" id="3.20.20.70">
    <property type="entry name" value="Aldolase class I"/>
    <property type="match status" value="1"/>
</dbReference>
<keyword evidence="1" id="KW-0285">Flavoprotein</keyword>
<dbReference type="Proteomes" id="UP001446871">
    <property type="component" value="Unassembled WGS sequence"/>
</dbReference>
<comment type="caution">
    <text evidence="3">The sequence shown here is derived from an EMBL/GenBank/DDBJ whole genome shotgun (WGS) entry which is preliminary data.</text>
</comment>
<accession>A0ABR1UNN3</accession>
<dbReference type="PANTHER" id="PTHR22893">
    <property type="entry name" value="NADH OXIDOREDUCTASE-RELATED"/>
    <property type="match status" value="1"/>
</dbReference>
<dbReference type="SUPFAM" id="SSF51395">
    <property type="entry name" value="FMN-linked oxidoreductases"/>
    <property type="match status" value="1"/>
</dbReference>
<organism evidence="3 4">
    <name type="scientific">Apiospora saccharicola</name>
    <dbReference type="NCBI Taxonomy" id="335842"/>
    <lineage>
        <taxon>Eukaryota</taxon>
        <taxon>Fungi</taxon>
        <taxon>Dikarya</taxon>
        <taxon>Ascomycota</taxon>
        <taxon>Pezizomycotina</taxon>
        <taxon>Sordariomycetes</taxon>
        <taxon>Xylariomycetidae</taxon>
        <taxon>Amphisphaeriales</taxon>
        <taxon>Apiosporaceae</taxon>
        <taxon>Apiospora</taxon>
    </lineage>
</organism>
<dbReference type="EMBL" id="JAQQWM010000006">
    <property type="protein sequence ID" value="KAK8060535.1"/>
    <property type="molecule type" value="Genomic_DNA"/>
</dbReference>
<reference evidence="3 4" key="1">
    <citation type="submission" date="2023-01" db="EMBL/GenBank/DDBJ databases">
        <title>Analysis of 21 Apiospora genomes using comparative genomics revels a genus with tremendous synthesis potential of carbohydrate active enzymes and secondary metabolites.</title>
        <authorList>
            <person name="Sorensen T."/>
        </authorList>
    </citation>
    <scope>NUCLEOTIDE SEQUENCE [LARGE SCALE GENOMIC DNA]</scope>
    <source>
        <strain evidence="3 4">CBS 83171</strain>
    </source>
</reference>
<sequence>MTRLRNDEHHVATPLQAEYYRQRSLASGPGTLLFVESLAVSRRHGGMHHGGGLWSDEQVAAWKRATDAVHDATDGAVIFAQLFAFGRAADPTIAAREGFDVVAASAIPITKDGGGDGGVGAVAGDVDTGTTKGAVAPRALTLDEIQQTVRDYAQAARNAMRAGFDGVEIMAGYGYLLDSFLQDVTNKREDAYGGSIENRSRLLHEVMKAVVEAVGGPERVGVRLSPWSTFQGMGMVDPIPQFSDVVLKAKDLNLAFIHLIEARVSGFDDVAQETRGQNMEFAYNLWRDGTFLAAGVMFGRHFTSNPDLVFKIKHGLPLTPYRRDKFYYTGSLADPEEGYTTFAVSKEFKAAQEGTKLDASPMPL</sequence>
<evidence type="ECO:0000256" key="1">
    <source>
        <dbReference type="ARBA" id="ARBA00022630"/>
    </source>
</evidence>
<evidence type="ECO:0000313" key="4">
    <source>
        <dbReference type="Proteomes" id="UP001446871"/>
    </source>
</evidence>
<dbReference type="PANTHER" id="PTHR22893:SF91">
    <property type="entry name" value="NADPH DEHYDROGENASE 2-RELATED"/>
    <property type="match status" value="1"/>
</dbReference>
<evidence type="ECO:0000313" key="3">
    <source>
        <dbReference type="EMBL" id="KAK8060535.1"/>
    </source>
</evidence>
<proteinExistence type="predicted"/>
<dbReference type="Pfam" id="PF00724">
    <property type="entry name" value="Oxidored_FMN"/>
    <property type="match status" value="1"/>
</dbReference>
<dbReference type="InterPro" id="IPR013785">
    <property type="entry name" value="Aldolase_TIM"/>
</dbReference>
<dbReference type="InterPro" id="IPR001155">
    <property type="entry name" value="OxRdtase_FMN_N"/>
</dbReference>
<dbReference type="InterPro" id="IPR045247">
    <property type="entry name" value="Oye-like"/>
</dbReference>
<name>A0ABR1UNN3_9PEZI</name>